<protein>
    <submittedName>
        <fullName evidence="2">Uncharacterized protein</fullName>
    </submittedName>
</protein>
<gene>
    <name evidence="3" type="ORF">R53529_LOCUS688</name>
    <name evidence="2" type="ORF">R53530_LOCUS413</name>
</gene>
<dbReference type="RefSeq" id="WP_271789124.1">
    <property type="nucleotide sequence ID" value="NZ_CAMXCL010000001.1"/>
</dbReference>
<keyword evidence="5" id="KW-1185">Reference proteome</keyword>
<reference evidence="2" key="1">
    <citation type="submission" date="2022-10" db="EMBL/GenBank/DDBJ databases">
        <authorList>
            <person name="Botero Cardona J."/>
        </authorList>
    </citation>
    <scope>NUCLEOTIDE SEQUENCE</scope>
    <source>
        <strain evidence="2">LMG 31819</strain>
        <strain evidence="3">R-53529</strain>
    </source>
</reference>
<dbReference type="Proteomes" id="UP001154259">
    <property type="component" value="Unassembled WGS sequence"/>
</dbReference>
<organism evidence="2 4">
    <name type="scientific">Commensalibacter communis</name>
    <dbReference type="NCBI Taxonomy" id="2972786"/>
    <lineage>
        <taxon>Bacteria</taxon>
        <taxon>Pseudomonadati</taxon>
        <taxon>Pseudomonadota</taxon>
        <taxon>Alphaproteobacteria</taxon>
        <taxon>Acetobacterales</taxon>
        <taxon>Acetobacteraceae</taxon>
    </lineage>
</organism>
<dbReference type="AlphaFoldDB" id="A0A9W4TM46"/>
<evidence type="ECO:0000313" key="2">
    <source>
        <dbReference type="EMBL" id="CAI3927179.1"/>
    </source>
</evidence>
<dbReference type="EMBL" id="CAMXCM010000001">
    <property type="protein sequence ID" value="CAI3927179.1"/>
    <property type="molecule type" value="Genomic_DNA"/>
</dbReference>
<comment type="caution">
    <text evidence="2">The sequence shown here is derived from an EMBL/GenBank/DDBJ whole genome shotgun (WGS) entry which is preliminary data.</text>
</comment>
<name>A0A9W4TM46_9PROT</name>
<evidence type="ECO:0000256" key="1">
    <source>
        <dbReference type="SAM" id="SignalP"/>
    </source>
</evidence>
<dbReference type="Proteomes" id="UP001154255">
    <property type="component" value="Unassembled WGS sequence"/>
</dbReference>
<evidence type="ECO:0000313" key="4">
    <source>
        <dbReference type="Proteomes" id="UP001154255"/>
    </source>
</evidence>
<feature type="signal peptide" evidence="1">
    <location>
        <begin position="1"/>
        <end position="26"/>
    </location>
</feature>
<evidence type="ECO:0000313" key="5">
    <source>
        <dbReference type="Proteomes" id="UP001154259"/>
    </source>
</evidence>
<evidence type="ECO:0000313" key="3">
    <source>
        <dbReference type="EMBL" id="CAI3933822.1"/>
    </source>
</evidence>
<feature type="chain" id="PRO_5040906036" evidence="1">
    <location>
        <begin position="27"/>
        <end position="315"/>
    </location>
</feature>
<sequence>MNKKANLLTLFGLFAISHLSAYTAHASQTWQSFCSNVTVNNSSNSPNSISATNYTVQASNNPAIKMIAQQLNTTQSNKNLSTDQLQRITNITSTGILNLILNHQMKDCNKRYYTDSLAPLLTSLQNGNKVNFTWNNIRIQNSKASYQAKILAAQLSAQGNNIRVVVNFSGLSTTSQHNTPSAFVPQRGTIDMTTTAQFYPLILAATSGNMDTAASGTFPVKINSLNVNNPKVSITANGNVTLNNKPNLTSANGVLRITNMQALITASNESQNSKLKTGLILAKFAGRSVDNNALEWDINWQGNLFKVNSVPIPVW</sequence>
<dbReference type="EMBL" id="CAMXCS010000001">
    <property type="protein sequence ID" value="CAI3933822.1"/>
    <property type="molecule type" value="Genomic_DNA"/>
</dbReference>
<accession>A0A9W4TM46</accession>
<keyword evidence="1" id="KW-0732">Signal</keyword>
<proteinExistence type="predicted"/>